<organism evidence="1 2">
    <name type="scientific">Catenulispora acidiphila (strain DSM 44928 / JCM 14897 / NBRC 102108 / NRRL B-24433 / ID139908)</name>
    <dbReference type="NCBI Taxonomy" id="479433"/>
    <lineage>
        <taxon>Bacteria</taxon>
        <taxon>Bacillati</taxon>
        <taxon>Actinomycetota</taxon>
        <taxon>Actinomycetes</taxon>
        <taxon>Catenulisporales</taxon>
        <taxon>Catenulisporaceae</taxon>
        <taxon>Catenulispora</taxon>
    </lineage>
</organism>
<sequence>MMLRRLMLRRFGGLLRVIRVRSLRLAIMLGCGALRGWRRMIAVWPIGI</sequence>
<name>C7Q055_CATAD</name>
<evidence type="ECO:0000313" key="1">
    <source>
        <dbReference type="EMBL" id="ACU75548.1"/>
    </source>
</evidence>
<gene>
    <name evidence="1" type="ordered locus">Caci_6702</name>
</gene>
<dbReference type="AlphaFoldDB" id="C7Q055"/>
<keyword evidence="2" id="KW-1185">Reference proteome</keyword>
<accession>C7Q055</accession>
<reference evidence="1 2" key="1">
    <citation type="journal article" date="2009" name="Stand. Genomic Sci.">
        <title>Complete genome sequence of Catenulispora acidiphila type strain (ID 139908).</title>
        <authorList>
            <person name="Copeland A."/>
            <person name="Lapidus A."/>
            <person name="Glavina Del Rio T."/>
            <person name="Nolan M."/>
            <person name="Lucas S."/>
            <person name="Chen F."/>
            <person name="Tice H."/>
            <person name="Cheng J.F."/>
            <person name="Bruce D."/>
            <person name="Goodwin L."/>
            <person name="Pitluck S."/>
            <person name="Mikhailova N."/>
            <person name="Pati A."/>
            <person name="Ivanova N."/>
            <person name="Mavromatis K."/>
            <person name="Chen A."/>
            <person name="Palaniappan K."/>
            <person name="Chain P."/>
            <person name="Land M."/>
            <person name="Hauser L."/>
            <person name="Chang Y.J."/>
            <person name="Jeffries C.D."/>
            <person name="Chertkov O."/>
            <person name="Brettin T."/>
            <person name="Detter J.C."/>
            <person name="Han C."/>
            <person name="Ali Z."/>
            <person name="Tindall B.J."/>
            <person name="Goker M."/>
            <person name="Bristow J."/>
            <person name="Eisen J.A."/>
            <person name="Markowitz V."/>
            <person name="Hugenholtz P."/>
            <person name="Kyrpides N.C."/>
            <person name="Klenk H.P."/>
        </authorList>
    </citation>
    <scope>NUCLEOTIDE SEQUENCE [LARGE SCALE GENOMIC DNA]</scope>
    <source>
        <strain evidence="2">DSM 44928 / JCM 14897 / NBRC 102108 / NRRL B-24433 / ID139908</strain>
    </source>
</reference>
<protein>
    <submittedName>
        <fullName evidence="1">Uncharacterized protein</fullName>
    </submittedName>
</protein>
<dbReference type="EMBL" id="CP001700">
    <property type="protein sequence ID" value="ACU75548.1"/>
    <property type="molecule type" value="Genomic_DNA"/>
</dbReference>
<dbReference type="STRING" id="479433.Caci_6702"/>
<dbReference type="KEGG" id="cai:Caci_6702"/>
<proteinExistence type="predicted"/>
<dbReference type="Proteomes" id="UP000000851">
    <property type="component" value="Chromosome"/>
</dbReference>
<dbReference type="HOGENOM" id="CLU_3150830_0_0_11"/>
<evidence type="ECO:0000313" key="2">
    <source>
        <dbReference type="Proteomes" id="UP000000851"/>
    </source>
</evidence>
<dbReference type="InParanoid" id="C7Q055"/>